<proteinExistence type="predicted"/>
<protein>
    <submittedName>
        <fullName evidence="2">YceK/YidQ family lipoprotein</fullName>
    </submittedName>
</protein>
<keyword evidence="4" id="KW-1185">Reference proteome</keyword>
<keyword evidence="2" id="KW-0449">Lipoprotein</keyword>
<accession>A0A7D5DY77</accession>
<keyword evidence="1" id="KW-1133">Transmembrane helix</keyword>
<keyword evidence="1" id="KW-0812">Transmembrane</keyword>
<evidence type="ECO:0000313" key="5">
    <source>
        <dbReference type="Proteomes" id="UP000509784"/>
    </source>
</evidence>
<evidence type="ECO:0000313" key="3">
    <source>
        <dbReference type="EMBL" id="QLB42649.1"/>
    </source>
</evidence>
<name>A0A7D5DY77_9PAST</name>
<dbReference type="KEGG" id="mpeg:HV560_07375"/>
<dbReference type="EMBL" id="CP055306">
    <property type="protein sequence ID" value="QLB40645.1"/>
    <property type="molecule type" value="Genomic_DNA"/>
</dbReference>
<dbReference type="Proteomes" id="UP000509784">
    <property type="component" value="Chromosome"/>
</dbReference>
<gene>
    <name evidence="2" type="ORF">HV559_07045</name>
    <name evidence="3" type="ORF">HV560_07375</name>
</gene>
<dbReference type="RefSeq" id="WP_176809953.1">
    <property type="nucleotide sequence ID" value="NZ_CP055305.1"/>
</dbReference>
<dbReference type="EMBL" id="CP055305">
    <property type="protein sequence ID" value="QLB42649.1"/>
    <property type="molecule type" value="Genomic_DNA"/>
</dbReference>
<evidence type="ECO:0000256" key="1">
    <source>
        <dbReference type="SAM" id="Phobius"/>
    </source>
</evidence>
<sequence>MKLTDCKIIALLCLIFHLSACGTMISLAEKNYRVYAGVTNDFQAMQEGGVLAVLAVIDLPLSFVLDTLLLPVTLSQ</sequence>
<evidence type="ECO:0000313" key="2">
    <source>
        <dbReference type="EMBL" id="QLB40645.1"/>
    </source>
</evidence>
<keyword evidence="1" id="KW-0472">Membrane</keyword>
<dbReference type="AlphaFoldDB" id="A0A7D5DY77"/>
<dbReference type="Proteomes" id="UP000509660">
    <property type="component" value="Chromosome"/>
</dbReference>
<feature type="transmembrane region" description="Helical" evidence="1">
    <location>
        <begin position="52"/>
        <end position="74"/>
    </location>
</feature>
<evidence type="ECO:0000313" key="4">
    <source>
        <dbReference type="Proteomes" id="UP000509660"/>
    </source>
</evidence>
<organism evidence="2 4">
    <name type="scientific">Mannheimia pernigra</name>
    <dbReference type="NCBI Taxonomy" id="111844"/>
    <lineage>
        <taxon>Bacteria</taxon>
        <taxon>Pseudomonadati</taxon>
        <taxon>Pseudomonadota</taxon>
        <taxon>Gammaproteobacteria</taxon>
        <taxon>Pasteurellales</taxon>
        <taxon>Pasteurellaceae</taxon>
        <taxon>Mannheimia</taxon>
    </lineage>
</organism>
<reference evidence="4 5" key="1">
    <citation type="submission" date="2020-06" db="EMBL/GenBank/DDBJ databases">
        <title>Mannheimia pernigra sp. nov. isolated from bovine respiratory tract.</title>
        <authorList>
            <person name="Kuhnert P."/>
            <person name="Akarsu-Egger H."/>
        </authorList>
    </citation>
    <scope>NUCLEOTIDE SEQUENCE [LARGE SCALE GENOMIC DNA]</scope>
    <source>
        <strain evidence="3 5">17CN0883</strain>
        <strain evidence="2 4">BNO311</strain>
    </source>
</reference>
<dbReference type="Pfam" id="PF07119">
    <property type="entry name" value="DUF1375"/>
    <property type="match status" value="1"/>
</dbReference>
<dbReference type="InterPro" id="IPR010780">
    <property type="entry name" value="DUF1375"/>
</dbReference>